<feature type="region of interest" description="Disordered" evidence="1">
    <location>
        <begin position="220"/>
        <end position="244"/>
    </location>
</feature>
<dbReference type="PANTHER" id="PTHR23011">
    <property type="entry name" value="CYCLIC NUCLEOTIDE-BINDING DOMAIN CONTAINING PROTEIN"/>
    <property type="match status" value="1"/>
</dbReference>
<accession>A0AAV4D4C6</accession>
<dbReference type="InterPro" id="IPR018490">
    <property type="entry name" value="cNMP-bd_dom_sf"/>
</dbReference>
<keyword evidence="4" id="KW-1185">Reference proteome</keyword>
<sequence length="433" mass="47564">MLATPIADRLFFDSSQSALVTALASPPDHDQTTAVSPKPLESCAQKTKNIRDLPFEYRKNDPAYLIEREKKIQISGLADGPSPSPSPHGENGFMGIISGESCQSAPSSKTSTSSMFKFPATPRTRKTGLSREQDLLKLIDGADELIRSPRACTSSTDSCWTIPSPRSPLLRRSQTLHSGLMASTPRINIMPGRMDNRKASLESIATKDVQLTSWQKRSSAASPYPECSSVASSPRHRKWSSTSSLERRNSAIERLFAGNNNSDVLLPSGFDSSGALRPRRRRISKKSSNGTITFNQTVLEASAPQALSRFRSVVRTVRIITGVCIALKSYEPRRIILREGHPPSAFYLVLSGSLIANISETSVITGQTFIRTVADVNEGECFGEIALLERTPRTASIVCKTRSELLVIYKEDFDKLILQPLIEQKKADVEYCA</sequence>
<dbReference type="AlphaFoldDB" id="A0AAV4D4C6"/>
<reference evidence="3 4" key="1">
    <citation type="journal article" date="2021" name="Elife">
        <title>Chloroplast acquisition without the gene transfer in kleptoplastic sea slugs, Plakobranchus ocellatus.</title>
        <authorList>
            <person name="Maeda T."/>
            <person name="Takahashi S."/>
            <person name="Yoshida T."/>
            <person name="Shimamura S."/>
            <person name="Takaki Y."/>
            <person name="Nagai Y."/>
            <person name="Toyoda A."/>
            <person name="Suzuki Y."/>
            <person name="Arimoto A."/>
            <person name="Ishii H."/>
            <person name="Satoh N."/>
            <person name="Nishiyama T."/>
            <person name="Hasebe M."/>
            <person name="Maruyama T."/>
            <person name="Minagawa J."/>
            <person name="Obokata J."/>
            <person name="Shigenobu S."/>
        </authorList>
    </citation>
    <scope>NUCLEOTIDE SEQUENCE [LARGE SCALE GENOMIC DNA]</scope>
</reference>
<evidence type="ECO:0000313" key="3">
    <source>
        <dbReference type="EMBL" id="GFO39019.1"/>
    </source>
</evidence>
<dbReference type="Gene3D" id="2.60.120.10">
    <property type="entry name" value="Jelly Rolls"/>
    <property type="match status" value="1"/>
</dbReference>
<feature type="compositionally biased region" description="Low complexity" evidence="1">
    <location>
        <begin position="101"/>
        <end position="114"/>
    </location>
</feature>
<gene>
    <name evidence="3" type="ORF">PoB_006552400</name>
</gene>
<dbReference type="Proteomes" id="UP000735302">
    <property type="component" value="Unassembled WGS sequence"/>
</dbReference>
<dbReference type="EMBL" id="BLXT01007370">
    <property type="protein sequence ID" value="GFO39019.1"/>
    <property type="molecule type" value="Genomic_DNA"/>
</dbReference>
<name>A0AAV4D4C6_9GAST</name>
<evidence type="ECO:0000313" key="4">
    <source>
        <dbReference type="Proteomes" id="UP000735302"/>
    </source>
</evidence>
<feature type="region of interest" description="Disordered" evidence="1">
    <location>
        <begin position="76"/>
        <end position="127"/>
    </location>
</feature>
<evidence type="ECO:0000256" key="1">
    <source>
        <dbReference type="SAM" id="MobiDB-lite"/>
    </source>
</evidence>
<dbReference type="Pfam" id="PF00027">
    <property type="entry name" value="cNMP_binding"/>
    <property type="match status" value="1"/>
</dbReference>
<dbReference type="InterPro" id="IPR014710">
    <property type="entry name" value="RmlC-like_jellyroll"/>
</dbReference>
<feature type="domain" description="Cyclic nucleotide-binding" evidence="2">
    <location>
        <begin position="328"/>
        <end position="417"/>
    </location>
</feature>
<dbReference type="PROSITE" id="PS50042">
    <property type="entry name" value="CNMP_BINDING_3"/>
    <property type="match status" value="1"/>
</dbReference>
<evidence type="ECO:0000259" key="2">
    <source>
        <dbReference type="PROSITE" id="PS50042"/>
    </source>
</evidence>
<dbReference type="PANTHER" id="PTHR23011:SF41">
    <property type="entry name" value="CYCLIC NUCLEOTIDE-BINDING DOMAIN-CONTAINING PROTEIN"/>
    <property type="match status" value="1"/>
</dbReference>
<dbReference type="InterPro" id="IPR018488">
    <property type="entry name" value="cNMP-bd_CS"/>
</dbReference>
<comment type="caution">
    <text evidence="3">The sequence shown here is derived from an EMBL/GenBank/DDBJ whole genome shotgun (WGS) entry which is preliminary data.</text>
</comment>
<dbReference type="PROSITE" id="PS00889">
    <property type="entry name" value="CNMP_BINDING_2"/>
    <property type="match status" value="1"/>
</dbReference>
<dbReference type="SUPFAM" id="SSF51206">
    <property type="entry name" value="cAMP-binding domain-like"/>
    <property type="match status" value="1"/>
</dbReference>
<dbReference type="InterPro" id="IPR000595">
    <property type="entry name" value="cNMP-bd_dom"/>
</dbReference>
<proteinExistence type="predicted"/>
<protein>
    <submittedName>
        <fullName evidence="3">cAMP-dependent protein kinase regulatory subunit</fullName>
    </submittedName>
</protein>
<dbReference type="CDD" id="cd00038">
    <property type="entry name" value="CAP_ED"/>
    <property type="match status" value="1"/>
</dbReference>
<organism evidence="3 4">
    <name type="scientific">Plakobranchus ocellatus</name>
    <dbReference type="NCBI Taxonomy" id="259542"/>
    <lineage>
        <taxon>Eukaryota</taxon>
        <taxon>Metazoa</taxon>
        <taxon>Spiralia</taxon>
        <taxon>Lophotrochozoa</taxon>
        <taxon>Mollusca</taxon>
        <taxon>Gastropoda</taxon>
        <taxon>Heterobranchia</taxon>
        <taxon>Euthyneura</taxon>
        <taxon>Panpulmonata</taxon>
        <taxon>Sacoglossa</taxon>
        <taxon>Placobranchoidea</taxon>
        <taxon>Plakobranchidae</taxon>
        <taxon>Plakobranchus</taxon>
    </lineage>
</organism>